<accession>G4TDU1</accession>
<feature type="region of interest" description="Disordered" evidence="5">
    <location>
        <begin position="1"/>
        <end position="20"/>
    </location>
</feature>
<dbReference type="Proteomes" id="UP000007148">
    <property type="component" value="Unassembled WGS sequence"/>
</dbReference>
<organism evidence="6 7">
    <name type="scientific">Serendipita indica (strain DSM 11827)</name>
    <name type="common">Root endophyte fungus</name>
    <name type="synonym">Piriformospora indica</name>
    <dbReference type="NCBI Taxonomy" id="1109443"/>
    <lineage>
        <taxon>Eukaryota</taxon>
        <taxon>Fungi</taxon>
        <taxon>Dikarya</taxon>
        <taxon>Basidiomycota</taxon>
        <taxon>Agaricomycotina</taxon>
        <taxon>Agaricomycetes</taxon>
        <taxon>Sebacinales</taxon>
        <taxon>Serendipitaceae</taxon>
        <taxon>Serendipita</taxon>
    </lineage>
</organism>
<evidence type="ECO:0000256" key="1">
    <source>
        <dbReference type="ARBA" id="ARBA00009106"/>
    </source>
</evidence>
<keyword evidence="7" id="KW-1185">Reference proteome</keyword>
<dbReference type="InterPro" id="IPR004977">
    <property type="entry name" value="Ribosomal_eS25"/>
</dbReference>
<dbReference type="EMBL" id="CAFZ01000056">
    <property type="protein sequence ID" value="CCA69488.1"/>
    <property type="molecule type" value="Genomic_DNA"/>
</dbReference>
<dbReference type="AlphaFoldDB" id="G4TDU1"/>
<dbReference type="STRING" id="1109443.G4TDU1"/>
<keyword evidence="2 4" id="KW-0689">Ribosomal protein</keyword>
<dbReference type="GO" id="GO:1990904">
    <property type="term" value="C:ribonucleoprotein complex"/>
    <property type="evidence" value="ECO:0007669"/>
    <property type="project" value="UniProtKB-KW"/>
</dbReference>
<evidence type="ECO:0000256" key="2">
    <source>
        <dbReference type="ARBA" id="ARBA00022980"/>
    </source>
</evidence>
<dbReference type="PANTHER" id="PTHR12850">
    <property type="entry name" value="40S RIBOSOMAL PROTEIN S25"/>
    <property type="match status" value="1"/>
</dbReference>
<dbReference type="FunFam" id="3.30.63.20:FF:000001">
    <property type="entry name" value="40S ribosomal protein S25"/>
    <property type="match status" value="1"/>
</dbReference>
<dbReference type="eggNOG" id="KOG1767">
    <property type="taxonomic scope" value="Eukaryota"/>
</dbReference>
<evidence type="ECO:0000313" key="6">
    <source>
        <dbReference type="EMBL" id="CCA69488.1"/>
    </source>
</evidence>
<comment type="caution">
    <text evidence="6">The sequence shown here is derived from an EMBL/GenBank/DDBJ whole genome shotgun (WGS) entry which is preliminary data.</text>
</comment>
<dbReference type="GO" id="GO:0005840">
    <property type="term" value="C:ribosome"/>
    <property type="evidence" value="ECO:0007669"/>
    <property type="project" value="UniProtKB-KW"/>
</dbReference>
<keyword evidence="3 4" id="KW-0687">Ribonucleoprotein</keyword>
<dbReference type="OrthoDB" id="10263513at2759"/>
<reference evidence="6 7" key="1">
    <citation type="journal article" date="2011" name="PLoS Pathog.">
        <title>Endophytic Life Strategies Decoded by Genome and Transcriptome Analyses of the Mutualistic Root Symbiont Piriformospora indica.</title>
        <authorList>
            <person name="Zuccaro A."/>
            <person name="Lahrmann U."/>
            <person name="Guldener U."/>
            <person name="Langen G."/>
            <person name="Pfiffi S."/>
            <person name="Biedenkopf D."/>
            <person name="Wong P."/>
            <person name="Samans B."/>
            <person name="Grimm C."/>
            <person name="Basiewicz M."/>
            <person name="Murat C."/>
            <person name="Martin F."/>
            <person name="Kogel K.H."/>
        </authorList>
    </citation>
    <scope>NUCLEOTIDE SEQUENCE [LARGE SCALE GENOMIC DNA]</scope>
    <source>
        <strain evidence="6 7">DSM 11827</strain>
    </source>
</reference>
<dbReference type="OMA" id="CASAYEM"/>
<dbReference type="HOGENOM" id="CLU_129470_4_0_1"/>
<protein>
    <recommendedName>
        <fullName evidence="4">40S ribosomal protein S25</fullName>
    </recommendedName>
</protein>
<dbReference type="Gene3D" id="3.30.63.20">
    <property type="match status" value="1"/>
</dbReference>
<comment type="similarity">
    <text evidence="1 4">Belongs to the eukaryotic ribosomal protein eS25 family.</text>
</comment>
<dbReference type="InParanoid" id="G4TDU1"/>
<dbReference type="FunCoup" id="G4TDU1">
    <property type="interactions" value="416"/>
</dbReference>
<evidence type="ECO:0000256" key="5">
    <source>
        <dbReference type="SAM" id="MobiDB-lite"/>
    </source>
</evidence>
<evidence type="ECO:0000256" key="3">
    <source>
        <dbReference type="ARBA" id="ARBA00023274"/>
    </source>
</evidence>
<proteinExistence type="inferred from homology"/>
<evidence type="ECO:0000313" key="7">
    <source>
        <dbReference type="Proteomes" id="UP000007148"/>
    </source>
</evidence>
<name>G4TDU1_SERID</name>
<sequence>MTLRQVQPEGGKQGQTRPKLGLYFIMPPKKAAAATSSGQGKAAKKKKWSKGKVKDKAQHAVVLDKATYDRILKDVPTFRFISPAILIERLKINGSLARVAIRHLEKEGSIRRIVHHNGQLIYTRVTGAE</sequence>
<gene>
    <name evidence="6" type="ORF">PIIN_03388</name>
</gene>
<evidence type="ECO:0000256" key="4">
    <source>
        <dbReference type="RuleBase" id="RU366057"/>
    </source>
</evidence>
<dbReference type="Pfam" id="PF03297">
    <property type="entry name" value="Ribosomal_S25"/>
    <property type="match status" value="1"/>
</dbReference>